<comment type="caution">
    <text evidence="2">The sequence shown here is derived from an EMBL/GenBank/DDBJ whole genome shotgun (WGS) entry which is preliminary data.</text>
</comment>
<dbReference type="EMBL" id="BMZI01000002">
    <property type="protein sequence ID" value="GHB12607.1"/>
    <property type="molecule type" value="Genomic_DNA"/>
</dbReference>
<dbReference type="Proteomes" id="UP000646745">
    <property type="component" value="Unassembled WGS sequence"/>
</dbReference>
<evidence type="ECO:0008006" key="4">
    <source>
        <dbReference type="Google" id="ProtNLM"/>
    </source>
</evidence>
<name>A0ABQ3DUV6_9GAMM</name>
<organism evidence="2 3">
    <name type="scientific">Salinicola rhizosphaerae</name>
    <dbReference type="NCBI Taxonomy" id="1443141"/>
    <lineage>
        <taxon>Bacteria</taxon>
        <taxon>Pseudomonadati</taxon>
        <taxon>Pseudomonadota</taxon>
        <taxon>Gammaproteobacteria</taxon>
        <taxon>Oceanospirillales</taxon>
        <taxon>Halomonadaceae</taxon>
        <taxon>Salinicola</taxon>
    </lineage>
</organism>
<evidence type="ECO:0000313" key="2">
    <source>
        <dbReference type="EMBL" id="GHB12607.1"/>
    </source>
</evidence>
<evidence type="ECO:0000256" key="1">
    <source>
        <dbReference type="SAM" id="MobiDB-lite"/>
    </source>
</evidence>
<proteinExistence type="predicted"/>
<feature type="compositionally biased region" description="Polar residues" evidence="1">
    <location>
        <begin position="53"/>
        <end position="63"/>
    </location>
</feature>
<feature type="region of interest" description="Disordered" evidence="1">
    <location>
        <begin position="34"/>
        <end position="68"/>
    </location>
</feature>
<reference evidence="3" key="1">
    <citation type="journal article" date="2019" name="Int. J. Syst. Evol. Microbiol.">
        <title>The Global Catalogue of Microorganisms (GCM) 10K type strain sequencing project: providing services to taxonomists for standard genome sequencing and annotation.</title>
        <authorList>
            <consortium name="The Broad Institute Genomics Platform"/>
            <consortium name="The Broad Institute Genome Sequencing Center for Infectious Disease"/>
            <person name="Wu L."/>
            <person name="Ma J."/>
        </authorList>
    </citation>
    <scope>NUCLEOTIDE SEQUENCE [LARGE SCALE GENOMIC DNA]</scope>
    <source>
        <strain evidence="3">KCTC 32998</strain>
    </source>
</reference>
<sequence length="141" mass="15382">MDKIYIVAADAARARIFARQANVLKEVETLTHAEGRAHTGDLRTGGKGEASAGASQRQTGNEDATSDKQEMFFAKEVAGYLREARTQGKADEFILIAAPHFLGQLRDKLDKPTQALVTKTVDKDLSKASEDEIAAKLGWKH</sequence>
<protein>
    <recommendedName>
        <fullName evidence="4">Host attachment protein</fullName>
    </recommendedName>
</protein>
<dbReference type="InterPro" id="IPR019291">
    <property type="entry name" value="Host_attachment_protein"/>
</dbReference>
<evidence type="ECO:0000313" key="3">
    <source>
        <dbReference type="Proteomes" id="UP000646745"/>
    </source>
</evidence>
<keyword evidence="3" id="KW-1185">Reference proteome</keyword>
<feature type="compositionally biased region" description="Basic and acidic residues" evidence="1">
    <location>
        <begin position="34"/>
        <end position="46"/>
    </location>
</feature>
<dbReference type="RefSeq" id="WP_189443332.1">
    <property type="nucleotide sequence ID" value="NZ_BMZI01000002.1"/>
</dbReference>
<accession>A0ABQ3DUV6</accession>
<gene>
    <name evidence="2" type="ORF">GCM10009038_08140</name>
</gene>
<dbReference type="Pfam" id="PF10116">
    <property type="entry name" value="Host_attach"/>
    <property type="match status" value="1"/>
</dbReference>